<dbReference type="GO" id="GO:0000146">
    <property type="term" value="F:microfilament motor activity"/>
    <property type="evidence" value="ECO:0007669"/>
    <property type="project" value="TreeGrafter"/>
</dbReference>
<feature type="region of interest" description="Disordered" evidence="10">
    <location>
        <begin position="1791"/>
        <end position="1828"/>
    </location>
</feature>
<evidence type="ECO:0000256" key="2">
    <source>
        <dbReference type="ARBA" id="ARBA00022741"/>
    </source>
</evidence>
<feature type="compositionally biased region" description="Basic and acidic residues" evidence="10">
    <location>
        <begin position="1330"/>
        <end position="1350"/>
    </location>
</feature>
<dbReference type="GO" id="GO:0016020">
    <property type="term" value="C:membrane"/>
    <property type="evidence" value="ECO:0007669"/>
    <property type="project" value="TreeGrafter"/>
</dbReference>
<evidence type="ECO:0000256" key="7">
    <source>
        <dbReference type="ARBA" id="ARBA00023175"/>
    </source>
</evidence>
<accession>A0A915LQ11</accession>
<feature type="compositionally biased region" description="Basic and acidic residues" evidence="10">
    <location>
        <begin position="928"/>
        <end position="948"/>
    </location>
</feature>
<dbReference type="Gene3D" id="1.20.5.340">
    <property type="match status" value="2"/>
</dbReference>
<protein>
    <submittedName>
        <fullName evidence="14">Myosin heavy chain</fullName>
    </submittedName>
</protein>
<dbReference type="InterPro" id="IPR036961">
    <property type="entry name" value="Kinesin_motor_dom_sf"/>
</dbReference>
<dbReference type="PANTHER" id="PTHR13140">
    <property type="entry name" value="MYOSIN"/>
    <property type="match status" value="1"/>
</dbReference>
<dbReference type="Gene3D" id="1.20.58.530">
    <property type="match status" value="1"/>
</dbReference>
<feature type="region of interest" description="Actin-binding" evidence="9">
    <location>
        <begin position="605"/>
        <end position="627"/>
    </location>
</feature>
<feature type="region of interest" description="Disordered" evidence="10">
    <location>
        <begin position="835"/>
        <end position="855"/>
    </location>
</feature>
<dbReference type="GO" id="GO:0016459">
    <property type="term" value="C:myosin complex"/>
    <property type="evidence" value="ECO:0007669"/>
    <property type="project" value="UniProtKB-KW"/>
</dbReference>
<dbReference type="Gene3D" id="3.40.850.10">
    <property type="entry name" value="Kinesin motor domain"/>
    <property type="match status" value="2"/>
</dbReference>
<dbReference type="Gene3D" id="1.20.120.720">
    <property type="entry name" value="Myosin VI head, motor domain, U50 subdomain"/>
    <property type="match status" value="1"/>
</dbReference>
<feature type="compositionally biased region" description="Basic and acidic residues" evidence="10">
    <location>
        <begin position="1712"/>
        <end position="1730"/>
    </location>
</feature>
<feature type="compositionally biased region" description="Low complexity" evidence="10">
    <location>
        <begin position="889"/>
        <end position="900"/>
    </location>
</feature>
<dbReference type="InterPro" id="IPR014751">
    <property type="entry name" value="XRCC4-like_C"/>
</dbReference>
<feature type="compositionally biased region" description="Basic and acidic residues" evidence="10">
    <location>
        <begin position="835"/>
        <end position="846"/>
    </location>
</feature>
<dbReference type="InterPro" id="IPR004009">
    <property type="entry name" value="SH3_Myosin"/>
</dbReference>
<evidence type="ECO:0000259" key="12">
    <source>
        <dbReference type="PROSITE" id="PS51844"/>
    </source>
</evidence>
<comment type="similarity">
    <text evidence="1 9">Belongs to the TRAFAC class myosin-kinesin ATPase superfamily. Myosin family.</text>
</comment>
<dbReference type="GO" id="GO:0007015">
    <property type="term" value="P:actin filament organization"/>
    <property type="evidence" value="ECO:0007669"/>
    <property type="project" value="TreeGrafter"/>
</dbReference>
<dbReference type="WBParaSite" id="scaffold1642_cov238.g3420">
    <property type="protein sequence ID" value="scaffold1642_cov238.g3420"/>
    <property type="gene ID" value="scaffold1642_cov238.g3420"/>
</dbReference>
<dbReference type="GO" id="GO:0030017">
    <property type="term" value="C:sarcomere"/>
    <property type="evidence" value="ECO:0007669"/>
    <property type="project" value="UniProtKB-ARBA"/>
</dbReference>
<feature type="compositionally biased region" description="Basic and acidic residues" evidence="10">
    <location>
        <begin position="1126"/>
        <end position="1135"/>
    </location>
</feature>
<dbReference type="Pfam" id="PF00063">
    <property type="entry name" value="Myosin_head"/>
    <property type="match status" value="1"/>
</dbReference>
<feature type="compositionally biased region" description="Polar residues" evidence="10">
    <location>
        <begin position="1113"/>
        <end position="1122"/>
    </location>
</feature>
<dbReference type="FunFam" id="3.40.850.10:FF:000101">
    <property type="entry name" value="Slow myosin heavy chain 2"/>
    <property type="match status" value="1"/>
</dbReference>
<keyword evidence="4" id="KW-0112">Calmodulin-binding</keyword>
<dbReference type="PRINTS" id="PR00193">
    <property type="entry name" value="MYOSINHEAVY"/>
</dbReference>
<evidence type="ECO:0000313" key="14">
    <source>
        <dbReference type="WBParaSite" id="scaffold1642_cov238.g3420"/>
    </source>
</evidence>
<feature type="binding site" evidence="9">
    <location>
        <begin position="174"/>
        <end position="181"/>
    </location>
    <ligand>
        <name>ATP</name>
        <dbReference type="ChEBI" id="CHEBI:30616"/>
    </ligand>
</feature>
<evidence type="ECO:0000313" key="13">
    <source>
        <dbReference type="Proteomes" id="UP000887561"/>
    </source>
</evidence>
<evidence type="ECO:0000256" key="8">
    <source>
        <dbReference type="ARBA" id="ARBA00023203"/>
    </source>
</evidence>
<dbReference type="PANTHER" id="PTHR13140:SF857">
    <property type="entry name" value="MYOSIN-11"/>
    <property type="match status" value="1"/>
</dbReference>
<sequence>MDYEKDPGWQYLRRTREQMIQDQSKPYDSKKNCWIPDPEEGYVAAEIVSSGKDKTTVKLANGTEKSVKPEEIQEMNPPKFEKTEDMSNLTFLNDASVLHDLRARYSCMLIYTYSGLFCVVINPYKRLPIYTDSVARMYMGKRRTEMPPHLFAVSDEAYRNMLQNHENQSMLITGESGAGKTENTKKVIAYFASVGASQAQNAGGATGPTLEDQIVQTNPVLEAFGNAKTILSGHLPELTKELMLTKPVKDYYFIAQAELTIDGVNDQEEHQLTHEAFHVLNFSDDEIKHVYRLVAGIVHMGNMKFKQRPREEQAETDGTEDAVNASKMYGVESEEFLKALLKPRVKVGTEWVNKGQNMEQVAWSVGAMSKGLYTRIFNWLVQKCNVTLAKEGTKKDFFIGVLDIAGFEIFDFNSFEQLWINFVNEKLQQFFNHHMFVLEQEEYAREGIQWTFIDFGLDLQACIELIEKPMGIIAMLDEECIVPKASDQTLAAKLVEQHLGKHPNFEKPKPPKGKQAEAHFAMRHYAGTVRYNVTAWLEKNKDPLNDTLVGVLKSSADNALLVNLWADYTTQEEAAEKSKKGEKASKKKGKAASFQTISMIYRESLNNLMSMLNQTHPHFIRCIIPNEKKQCGLIDASLVLNQLTCNGVLEGIRICRKGFPNRTFHPDFVQRYALLAANEARGKDPKACAAAMLARLVKQGDLNEDQFKVGKTKVFFRAGVVAHVEDLRDNRLAQLITGLQAQCRWYTSLIQLEQLRKQALAYRTIQFNVRSWLQLRTWVWFRLYGKVRPLCVKGKAQQAMEKVEEQLKSVQESLQKEKELTEKLEKEAKKLLEEKEEMSKELEKSSSRGQEVQQRLNNLSSAKLRTLADEALKQEATLNKLARERKQQQELAAKLQADLQAEAERNSQGKSHRQKLQQTLESVEEEMDREKRNRAEADKARRKMEGEARIARENLEEIGKQRQDMEASLKRKEADMFALSVRFEEAQSQAAKVQSQAKELDARCKELESELENERQARARSERSKNDSQYEADELQERLDQHTMATQAQAEANKKKDAELAKLRREIDQLKLNFDSQATALKKKGGSGLAELLEQIDQLQRIKNRSEKERSALQRQLETGQGQLDDDSKQRMEMERRSKNFEGQLLELRLKTDEQSRQLQELQFTKGRLQTECTDFARQLEEVDSKMTTASRLKSQYFSQAEELKRAAGEEQREKQALSMHIKNLHHELEQLRETLEEEVASRSNLLRQLAREQSEAQQWRSKFEGEALVSDDELDDLRRKQLAEIAELQNEIDVVNARLQSMEKQRARLSAETDSARADADSLAQQAHQLEKRQRAHEKQVEEWRHQSDDLQSELDAVQREARMQAIEAHRLATTQDSLQEQVEGLRRENKQLSQEVHDLQEQQIDGQRTVNELEKFQRQLEGEKDELQHALDEAEAALEAEEGRVELSQIRAEIEKRIQEKEEEFENTRKAHQRVIEGIQTSLEQEANAKAELARVKKKLEADVNELELALEHANRANEDAQKNIRRYGDQCKELQAQIDEDQRRRNEFREKYLTAEKRYQSLKQEHEELSLALETTQRFKKQLEGELNELQTQNAETQADSQSILLAKQKLEQELTLIRADLNEASGEVLAQQERAKNGAIEAAKLAEELRSEQERSNLVERQKKMLDTQVKDMQMRIEETEMAAMKAGPKLAAKLEVQLKAVESELENEQRRQSDTAKNASKAERRVRELQFETDEEHKNYEKLCDLADKLQAKIRNQKKQLEETEEQAGLNLQKYKQIQLSVDNAEERAQTAENSLARMRSRSRLNVPQQRSSTGLSKSETFA</sequence>
<evidence type="ECO:0000256" key="4">
    <source>
        <dbReference type="ARBA" id="ARBA00022860"/>
    </source>
</evidence>
<keyword evidence="6 9" id="KW-0518">Myosin</keyword>
<dbReference type="FunFam" id="2.30.30.360:FF:000001">
    <property type="entry name" value="Myosin heavy chain"/>
    <property type="match status" value="1"/>
</dbReference>
<keyword evidence="8 9" id="KW-0009">Actin-binding</keyword>
<dbReference type="SUPFAM" id="SSF90257">
    <property type="entry name" value="Myosin rod fragments"/>
    <property type="match status" value="4"/>
</dbReference>
<feature type="compositionally biased region" description="Polar residues" evidence="10">
    <location>
        <begin position="1809"/>
        <end position="1828"/>
    </location>
</feature>
<feature type="region of interest" description="Disordered" evidence="10">
    <location>
        <begin position="1105"/>
        <end position="1135"/>
    </location>
</feature>
<feature type="domain" description="Myosin N-terminal SH3-like" evidence="12">
    <location>
        <begin position="28"/>
        <end position="77"/>
    </location>
</feature>
<dbReference type="SMART" id="SM00242">
    <property type="entry name" value="MYSc"/>
    <property type="match status" value="1"/>
</dbReference>
<dbReference type="InterPro" id="IPR027417">
    <property type="entry name" value="P-loop_NTPase"/>
</dbReference>
<evidence type="ECO:0000256" key="1">
    <source>
        <dbReference type="ARBA" id="ARBA00008314"/>
    </source>
</evidence>
<keyword evidence="3 9" id="KW-0067">ATP-binding</keyword>
<keyword evidence="5" id="KW-0175">Coiled coil</keyword>
<dbReference type="FunFam" id="1.20.120.720:FF:000001">
    <property type="entry name" value="Myosin heavy chain, muscle"/>
    <property type="match status" value="1"/>
</dbReference>
<feature type="region of interest" description="Disordered" evidence="10">
    <location>
        <begin position="1709"/>
        <end position="1730"/>
    </location>
</feature>
<dbReference type="InterPro" id="IPR001609">
    <property type="entry name" value="Myosin_head_motor_dom-like"/>
</dbReference>
<dbReference type="Pfam" id="PF01576">
    <property type="entry name" value="Myosin_tail_1"/>
    <property type="match status" value="1"/>
</dbReference>
<dbReference type="InterPro" id="IPR008989">
    <property type="entry name" value="Myosin_S1_N"/>
</dbReference>
<evidence type="ECO:0000259" key="11">
    <source>
        <dbReference type="PROSITE" id="PS51456"/>
    </source>
</evidence>
<dbReference type="GO" id="GO:0005516">
    <property type="term" value="F:calmodulin binding"/>
    <property type="evidence" value="ECO:0007669"/>
    <property type="project" value="UniProtKB-KW"/>
</dbReference>
<keyword evidence="2 9" id="KW-0547">Nucleotide-binding</keyword>
<dbReference type="Gene3D" id="1.20.5.4820">
    <property type="match status" value="1"/>
</dbReference>
<dbReference type="GO" id="GO:0051015">
    <property type="term" value="F:actin filament binding"/>
    <property type="evidence" value="ECO:0007669"/>
    <property type="project" value="InterPro"/>
</dbReference>
<dbReference type="PROSITE" id="PS51844">
    <property type="entry name" value="SH3_LIKE"/>
    <property type="match status" value="1"/>
</dbReference>
<dbReference type="PROSITE" id="PS51456">
    <property type="entry name" value="MYOSIN_MOTOR"/>
    <property type="match status" value="1"/>
</dbReference>
<dbReference type="Pfam" id="PF02736">
    <property type="entry name" value="Myosin_N"/>
    <property type="match status" value="1"/>
</dbReference>
<dbReference type="Gene3D" id="2.30.30.360">
    <property type="entry name" value="Myosin S1 fragment, N-terminal"/>
    <property type="match status" value="1"/>
</dbReference>
<dbReference type="Gene3D" id="1.10.10.820">
    <property type="match status" value="1"/>
</dbReference>
<dbReference type="CDD" id="cd01377">
    <property type="entry name" value="MYSc_class_II"/>
    <property type="match status" value="1"/>
</dbReference>
<proteinExistence type="inferred from homology"/>
<feature type="compositionally biased region" description="Basic and acidic residues" evidence="10">
    <location>
        <begin position="998"/>
        <end position="1028"/>
    </location>
</feature>
<organism evidence="13 14">
    <name type="scientific">Meloidogyne javanica</name>
    <name type="common">Root-knot nematode worm</name>
    <dbReference type="NCBI Taxonomy" id="6303"/>
    <lineage>
        <taxon>Eukaryota</taxon>
        <taxon>Metazoa</taxon>
        <taxon>Ecdysozoa</taxon>
        <taxon>Nematoda</taxon>
        <taxon>Chromadorea</taxon>
        <taxon>Rhabditida</taxon>
        <taxon>Tylenchina</taxon>
        <taxon>Tylenchomorpha</taxon>
        <taxon>Tylenchoidea</taxon>
        <taxon>Meloidogynidae</taxon>
        <taxon>Meloidogyninae</taxon>
        <taxon>Meloidogyne</taxon>
        <taxon>Meloidogyne incognita group</taxon>
    </lineage>
</organism>
<keyword evidence="13" id="KW-1185">Reference proteome</keyword>
<evidence type="ECO:0000256" key="5">
    <source>
        <dbReference type="ARBA" id="ARBA00023054"/>
    </source>
</evidence>
<dbReference type="Gene3D" id="1.20.5.370">
    <property type="match status" value="2"/>
</dbReference>
<evidence type="ECO:0000256" key="9">
    <source>
        <dbReference type="PROSITE-ProRule" id="PRU00782"/>
    </source>
</evidence>
<dbReference type="InterPro" id="IPR002928">
    <property type="entry name" value="Myosin_tail"/>
</dbReference>
<feature type="compositionally biased region" description="Low complexity" evidence="10">
    <location>
        <begin position="986"/>
        <end position="997"/>
    </location>
</feature>
<dbReference type="FunFam" id="1.20.58.530:FF:000001">
    <property type="entry name" value="Myosin heavy chain"/>
    <property type="match status" value="1"/>
</dbReference>
<feature type="region of interest" description="Disordered" evidence="10">
    <location>
        <begin position="985"/>
        <end position="1057"/>
    </location>
</feature>
<reference evidence="14" key="1">
    <citation type="submission" date="2022-11" db="UniProtKB">
        <authorList>
            <consortium name="WormBaseParasite"/>
        </authorList>
    </citation>
    <scope>IDENTIFICATION</scope>
</reference>
<feature type="domain" description="Myosin motor" evidence="11">
    <location>
        <begin position="81"/>
        <end position="729"/>
    </location>
</feature>
<name>A0A915LQ11_MELJA</name>
<dbReference type="GO" id="GO:0005524">
    <property type="term" value="F:ATP binding"/>
    <property type="evidence" value="ECO:0007669"/>
    <property type="project" value="UniProtKB-UniRule"/>
</dbReference>
<feature type="region of interest" description="Disordered" evidence="10">
    <location>
        <begin position="1328"/>
        <end position="1351"/>
    </location>
</feature>
<feature type="region of interest" description="Disordered" evidence="10">
    <location>
        <begin position="885"/>
        <end position="948"/>
    </location>
</feature>
<keyword evidence="7 9" id="KW-0505">Motor protein</keyword>
<dbReference type="Proteomes" id="UP000887561">
    <property type="component" value="Unplaced"/>
</dbReference>
<evidence type="ECO:0000256" key="6">
    <source>
        <dbReference type="ARBA" id="ARBA00023123"/>
    </source>
</evidence>
<dbReference type="SUPFAM" id="SSF52540">
    <property type="entry name" value="P-loop containing nucleoside triphosphate hydrolases"/>
    <property type="match status" value="1"/>
</dbReference>
<evidence type="ECO:0000256" key="10">
    <source>
        <dbReference type="SAM" id="MobiDB-lite"/>
    </source>
</evidence>
<evidence type="ECO:0000256" key="3">
    <source>
        <dbReference type="ARBA" id="ARBA00022840"/>
    </source>
</evidence>